<sequence>MAPAPSLRYCFTVTAHVDPGIPLEKQGQDVLEFIPLTGGSVTGDITGEIVPGGGDWCLVRADGTFAVEARYLIRTTDGDVIDVYNVGVVREPEGGDVYFETTPRFRTVAPHLQWLTRSMFVGRARANEHDTTIEIFEITT</sequence>
<dbReference type="PANTHER" id="PTHR37315:SF1">
    <property type="entry name" value="UPF0311 PROTEIN BLR7842"/>
    <property type="match status" value="1"/>
</dbReference>
<comment type="caution">
    <text evidence="2">The sequence shown here is derived from an EMBL/GenBank/DDBJ whole genome shotgun (WGS) entry which is preliminary data.</text>
</comment>
<dbReference type="Proteomes" id="UP000075025">
    <property type="component" value="Unassembled WGS sequence"/>
</dbReference>
<dbReference type="PATRIC" id="fig|2033.6.peg.1799"/>
<comment type="similarity">
    <text evidence="1">Belongs to the UPF0311 family.</text>
</comment>
<dbReference type="RefSeq" id="WP_058622929.1">
    <property type="nucleotide sequence ID" value="NZ_LDRT01000023.1"/>
</dbReference>
<dbReference type="Pfam" id="PF11578">
    <property type="entry name" value="DUF3237"/>
    <property type="match status" value="1"/>
</dbReference>
<dbReference type="Gene3D" id="2.40.160.20">
    <property type="match status" value="1"/>
</dbReference>
<evidence type="ECO:0000313" key="2">
    <source>
        <dbReference type="EMBL" id="KTR95855.1"/>
    </source>
</evidence>
<proteinExistence type="inferred from homology"/>
<evidence type="ECO:0000256" key="1">
    <source>
        <dbReference type="HAMAP-Rule" id="MF_00775"/>
    </source>
</evidence>
<dbReference type="InterPro" id="IPR020915">
    <property type="entry name" value="UPF0311"/>
</dbReference>
<protein>
    <recommendedName>
        <fullName evidence="1">UPF0311 protein NS220_04720</fullName>
    </recommendedName>
</protein>
<evidence type="ECO:0000313" key="3">
    <source>
        <dbReference type="Proteomes" id="UP000075025"/>
    </source>
</evidence>
<reference evidence="2 3" key="1">
    <citation type="journal article" date="2016" name="Front. Microbiol.">
        <title>Genomic Resource of Rice Seed Associated Bacteria.</title>
        <authorList>
            <person name="Midha S."/>
            <person name="Bansal K."/>
            <person name="Sharma S."/>
            <person name="Kumar N."/>
            <person name="Patil P.P."/>
            <person name="Chaudhry V."/>
            <person name="Patil P.B."/>
        </authorList>
    </citation>
    <scope>NUCLEOTIDE SEQUENCE [LARGE SCALE GENOMIC DNA]</scope>
    <source>
        <strain evidence="2 3">NS220</strain>
    </source>
</reference>
<gene>
    <name evidence="2" type="ORF">NS220_04720</name>
</gene>
<dbReference type="PANTHER" id="PTHR37315">
    <property type="entry name" value="UPF0311 PROTEIN BLR7842"/>
    <property type="match status" value="1"/>
</dbReference>
<dbReference type="AlphaFoldDB" id="A0A147EZG7"/>
<dbReference type="EMBL" id="LDRT01000023">
    <property type="protein sequence ID" value="KTR95855.1"/>
    <property type="molecule type" value="Genomic_DNA"/>
</dbReference>
<dbReference type="HAMAP" id="MF_00775">
    <property type="entry name" value="UPF0311"/>
    <property type="match status" value="1"/>
</dbReference>
<organism evidence="2 3">
    <name type="scientific">Microbacterium testaceum</name>
    <name type="common">Aureobacterium testaceum</name>
    <name type="synonym">Brevibacterium testaceum</name>
    <dbReference type="NCBI Taxonomy" id="2033"/>
    <lineage>
        <taxon>Bacteria</taxon>
        <taxon>Bacillati</taxon>
        <taxon>Actinomycetota</taxon>
        <taxon>Actinomycetes</taxon>
        <taxon>Micrococcales</taxon>
        <taxon>Microbacteriaceae</taxon>
        <taxon>Microbacterium</taxon>
    </lineage>
</organism>
<accession>A0A147EZG7</accession>
<name>A0A147EZG7_MICTE</name>